<dbReference type="EMBL" id="UOFD01000031">
    <property type="protein sequence ID" value="VAW51456.1"/>
    <property type="molecule type" value="Genomic_DNA"/>
</dbReference>
<organism evidence="1">
    <name type="scientific">hydrothermal vent metagenome</name>
    <dbReference type="NCBI Taxonomy" id="652676"/>
    <lineage>
        <taxon>unclassified sequences</taxon>
        <taxon>metagenomes</taxon>
        <taxon>ecological metagenomes</taxon>
    </lineage>
</organism>
<sequence>MKKNMMHTMSKQRGLTLISWVVVIVFLLFQGVIAMNVLPVYMTDSTIKSIMAELPADVAVQRASRPKLKVIVAKRLNINSVYTIKPDDIKVKKGRGENIVTIEYEPRGKLIGSLDYIVSFKHEARIKTR</sequence>
<reference evidence="1" key="1">
    <citation type="submission" date="2018-06" db="EMBL/GenBank/DDBJ databases">
        <authorList>
            <person name="Zhirakovskaya E."/>
        </authorList>
    </citation>
    <scope>NUCLEOTIDE SEQUENCE</scope>
</reference>
<proteinExistence type="predicted"/>
<dbReference type="Pfam" id="PF16137">
    <property type="entry name" value="DUF4845"/>
    <property type="match status" value="1"/>
</dbReference>
<evidence type="ECO:0008006" key="2">
    <source>
        <dbReference type="Google" id="ProtNLM"/>
    </source>
</evidence>
<dbReference type="AlphaFoldDB" id="A0A3B0X449"/>
<dbReference type="InterPro" id="IPR032314">
    <property type="entry name" value="DUF4845"/>
</dbReference>
<gene>
    <name evidence="1" type="ORF">MNBD_GAMMA06-904</name>
</gene>
<name>A0A3B0X449_9ZZZZ</name>
<protein>
    <recommendedName>
        <fullName evidence="2">DUF4845 domain-containing protein</fullName>
    </recommendedName>
</protein>
<evidence type="ECO:0000313" key="1">
    <source>
        <dbReference type="EMBL" id="VAW51456.1"/>
    </source>
</evidence>
<accession>A0A3B0X449</accession>